<gene>
    <name evidence="1" type="ORF">BN488_02241</name>
</gene>
<dbReference type="Proteomes" id="UP000017980">
    <property type="component" value="Unassembled WGS sequence"/>
</dbReference>
<dbReference type="AlphaFoldDB" id="R5XFM4"/>
<dbReference type="RefSeq" id="WP_022072371.1">
    <property type="nucleotide sequence ID" value="NZ_HF999329.1"/>
</dbReference>
<evidence type="ECO:0000313" key="1">
    <source>
        <dbReference type="EMBL" id="CDA11214.1"/>
    </source>
</evidence>
<protein>
    <submittedName>
        <fullName evidence="1">Uncharacterized protein</fullName>
    </submittedName>
</protein>
<reference evidence="1" key="1">
    <citation type="submission" date="2012-11" db="EMBL/GenBank/DDBJ databases">
        <title>Dependencies among metagenomic species, viruses, plasmids and units of genetic variation.</title>
        <authorList>
            <person name="Nielsen H.B."/>
            <person name="Almeida M."/>
            <person name="Juncker A.S."/>
            <person name="Rasmussen S."/>
            <person name="Li J."/>
            <person name="Sunagawa S."/>
            <person name="Plichta D."/>
            <person name="Gautier L."/>
            <person name="Le Chatelier E."/>
            <person name="Peletier E."/>
            <person name="Bonde I."/>
            <person name="Nielsen T."/>
            <person name="Manichanh C."/>
            <person name="Arumugam M."/>
            <person name="Batto J."/>
            <person name="Santos M.B.Q.D."/>
            <person name="Blom N."/>
            <person name="Borruel N."/>
            <person name="Burgdorf K.S."/>
            <person name="Boumezbeur F."/>
            <person name="Casellas F."/>
            <person name="Dore J."/>
            <person name="Guarner F."/>
            <person name="Hansen T."/>
            <person name="Hildebrand F."/>
            <person name="Kaas R.S."/>
            <person name="Kennedy S."/>
            <person name="Kristiansen K."/>
            <person name="Kultima J.R."/>
            <person name="Leonard P."/>
            <person name="Levenez F."/>
            <person name="Lund O."/>
            <person name="Moumen B."/>
            <person name="Le Paslier D."/>
            <person name="Pons N."/>
            <person name="Pedersen O."/>
            <person name="Prifti E."/>
            <person name="Qin J."/>
            <person name="Raes J."/>
            <person name="Tap J."/>
            <person name="Tims S."/>
            <person name="Ussery D.W."/>
            <person name="Yamada T."/>
            <person name="MetaHit consortium"/>
            <person name="Renault P."/>
            <person name="Sicheritz-Ponten T."/>
            <person name="Bork P."/>
            <person name="Wang J."/>
            <person name="Brunak S."/>
            <person name="Ehrlich S.D."/>
        </authorList>
    </citation>
    <scope>NUCLEOTIDE SEQUENCE [LARGE SCALE GENOMIC DNA]</scope>
</reference>
<name>R5XFM4_9FIRM</name>
<proteinExistence type="predicted"/>
<sequence>MSIDLNKPSPKGWKEDSIDGIVLFCPTCKLYGPTLDRTGRCVSCGQLIMYGKNEKLILMKDAKLKYLTDDQWKSYYDYMASHTTKSYIEFSKVNAVQMSIFDLIKD</sequence>
<evidence type="ECO:0000313" key="2">
    <source>
        <dbReference type="Proteomes" id="UP000017980"/>
    </source>
</evidence>
<accession>R5XFM4</accession>
<comment type="caution">
    <text evidence="1">The sequence shown here is derived from an EMBL/GenBank/DDBJ whole genome shotgun (WGS) entry which is preliminary data.</text>
</comment>
<organism evidence="1 2">
    <name type="scientific">Intestinibacter bartlettii CAG:1329</name>
    <dbReference type="NCBI Taxonomy" id="1263063"/>
    <lineage>
        <taxon>Bacteria</taxon>
        <taxon>Bacillati</taxon>
        <taxon>Bacillota</taxon>
        <taxon>Clostridia</taxon>
        <taxon>Peptostreptococcales</taxon>
        <taxon>Peptostreptococcaceae</taxon>
        <taxon>Intestinibacter</taxon>
    </lineage>
</organism>
<dbReference type="EMBL" id="CBBD010000050">
    <property type="protein sequence ID" value="CDA11214.1"/>
    <property type="molecule type" value="Genomic_DNA"/>
</dbReference>